<accession>A0A0J6FAJ0</accession>
<dbReference type="Proteomes" id="UP000036166">
    <property type="component" value="Unassembled WGS sequence"/>
</dbReference>
<dbReference type="EMBL" id="LFJV01000086">
    <property type="protein sequence ID" value="KMM31722.1"/>
    <property type="molecule type" value="Genomic_DNA"/>
</dbReference>
<dbReference type="PANTHER" id="PTHR12526">
    <property type="entry name" value="GLYCOSYLTRANSFERASE"/>
    <property type="match status" value="1"/>
</dbReference>
<sequence>MKVVYINPNINHHKLPFYDALRNIYGQDNVIYATPLIHEENRIKMGFDSYQQENWLYHIQPSNFTEFSNLFYEADIVLCSIRDYYRLMEKRLQSGKLTFYFSERWFKEGIGKFRLLHPKILNLVYQFRTLSTYPNFFYLAQGEYAAYDFNYLGICKNRIFSFGYFTSINQTVRGNHLLPKEKINLLWCGRMLKLKRVDLLIKAFCDLQEKNNNIHLTLVGNGPASNYLIKYLHKHALPSNYTLYDFLPVAEVRYLMQQADIYVLPSNGHEGWGAVINEAMAESCAIVGSNKIGAVKSMLSHGINAMIFPSGNLQALKECISSLTGDPILLAKLKKESNALVNNLWSASTAAFRFSMVVDAILNKKDYNIYQEGVMKLLKYDSNKII</sequence>
<dbReference type="AlphaFoldDB" id="A0A0J6FAJ0"/>
<dbReference type="InterPro" id="IPR001296">
    <property type="entry name" value="Glyco_trans_1"/>
</dbReference>
<dbReference type="SUPFAM" id="SSF53756">
    <property type="entry name" value="UDP-Glycosyltransferase/glycogen phosphorylase"/>
    <property type="match status" value="1"/>
</dbReference>
<feature type="domain" description="Glycosyl transferase family 1" evidence="1">
    <location>
        <begin position="173"/>
        <end position="336"/>
    </location>
</feature>
<dbReference type="CDD" id="cd03801">
    <property type="entry name" value="GT4_PimA-like"/>
    <property type="match status" value="1"/>
</dbReference>
<dbReference type="GO" id="GO:0016757">
    <property type="term" value="F:glycosyltransferase activity"/>
    <property type="evidence" value="ECO:0007669"/>
    <property type="project" value="InterPro"/>
</dbReference>
<protein>
    <recommendedName>
        <fullName evidence="1">Glycosyl transferase family 1 domain-containing protein</fullName>
    </recommendedName>
</protein>
<dbReference type="PANTHER" id="PTHR12526:SF630">
    <property type="entry name" value="GLYCOSYLTRANSFERASE"/>
    <property type="match status" value="1"/>
</dbReference>
<dbReference type="RefSeq" id="WP_048317214.1">
    <property type="nucleotide sequence ID" value="NZ_LFJV01000086.1"/>
</dbReference>
<name>A0A0J6FAJ0_9BACT</name>
<evidence type="ECO:0000259" key="1">
    <source>
        <dbReference type="Pfam" id="PF00534"/>
    </source>
</evidence>
<gene>
    <name evidence="2" type="ORF">ACM15_21115</name>
</gene>
<organism evidence="2 3">
    <name type="scientific">Parabacteroides goldsteinii</name>
    <dbReference type="NCBI Taxonomy" id="328812"/>
    <lineage>
        <taxon>Bacteria</taxon>
        <taxon>Pseudomonadati</taxon>
        <taxon>Bacteroidota</taxon>
        <taxon>Bacteroidia</taxon>
        <taxon>Bacteroidales</taxon>
        <taxon>Tannerellaceae</taxon>
        <taxon>Parabacteroides</taxon>
    </lineage>
</organism>
<evidence type="ECO:0000313" key="2">
    <source>
        <dbReference type="EMBL" id="KMM31722.1"/>
    </source>
</evidence>
<evidence type="ECO:0000313" key="3">
    <source>
        <dbReference type="Proteomes" id="UP000036166"/>
    </source>
</evidence>
<dbReference type="Pfam" id="PF00534">
    <property type="entry name" value="Glycos_transf_1"/>
    <property type="match status" value="1"/>
</dbReference>
<dbReference type="PATRIC" id="fig|328812.4.peg.5473"/>
<dbReference type="Gene3D" id="3.40.50.2000">
    <property type="entry name" value="Glycogen Phosphorylase B"/>
    <property type="match status" value="1"/>
</dbReference>
<comment type="caution">
    <text evidence="2">The sequence shown here is derived from an EMBL/GenBank/DDBJ whole genome shotgun (WGS) entry which is preliminary data.</text>
</comment>
<reference evidence="2 3" key="1">
    <citation type="submission" date="2015-06" db="EMBL/GenBank/DDBJ databases">
        <title>Draft Genome Sequence of Parabacteroides goldsteinii with Putative Novel Metallo-Beta-Lactamases Isolated from a Blood Culture from a Human Patient.</title>
        <authorList>
            <person name="Krogh T.J."/>
            <person name="Agergaard C.N."/>
            <person name="Moller-Jensen J."/>
            <person name="Justesen U.S."/>
        </authorList>
    </citation>
    <scope>NUCLEOTIDE SEQUENCE [LARGE SCALE GENOMIC DNA]</scope>
    <source>
        <strain evidence="2 3">910340</strain>
    </source>
</reference>
<proteinExistence type="predicted"/>